<dbReference type="Proteomes" id="UP000325315">
    <property type="component" value="Unassembled WGS sequence"/>
</dbReference>
<name>A0A5B6WZL6_9ROSI</name>
<protein>
    <submittedName>
        <fullName evidence="1">Reverse transcriptase</fullName>
    </submittedName>
</protein>
<dbReference type="AlphaFoldDB" id="A0A5B6WZL6"/>
<evidence type="ECO:0000313" key="1">
    <source>
        <dbReference type="EMBL" id="KAA3487360.1"/>
    </source>
</evidence>
<proteinExistence type="predicted"/>
<organism evidence="1 2">
    <name type="scientific">Gossypium australe</name>
    <dbReference type="NCBI Taxonomy" id="47621"/>
    <lineage>
        <taxon>Eukaryota</taxon>
        <taxon>Viridiplantae</taxon>
        <taxon>Streptophyta</taxon>
        <taxon>Embryophyta</taxon>
        <taxon>Tracheophyta</taxon>
        <taxon>Spermatophyta</taxon>
        <taxon>Magnoliopsida</taxon>
        <taxon>eudicotyledons</taxon>
        <taxon>Gunneridae</taxon>
        <taxon>Pentapetalae</taxon>
        <taxon>rosids</taxon>
        <taxon>malvids</taxon>
        <taxon>Malvales</taxon>
        <taxon>Malvaceae</taxon>
        <taxon>Malvoideae</taxon>
        <taxon>Gossypium</taxon>
    </lineage>
</organism>
<dbReference type="InterPro" id="IPR032567">
    <property type="entry name" value="RTL1-rel"/>
</dbReference>
<reference evidence="2" key="1">
    <citation type="journal article" date="2019" name="Plant Biotechnol. J.">
        <title>Genome sequencing of the Australian wild diploid species Gossypium australe highlights disease resistance and delayed gland morphogenesis.</title>
        <authorList>
            <person name="Cai Y."/>
            <person name="Cai X."/>
            <person name="Wang Q."/>
            <person name="Wang P."/>
            <person name="Zhang Y."/>
            <person name="Cai C."/>
            <person name="Xu Y."/>
            <person name="Wang K."/>
            <person name="Zhou Z."/>
            <person name="Wang C."/>
            <person name="Geng S."/>
            <person name="Li B."/>
            <person name="Dong Q."/>
            <person name="Hou Y."/>
            <person name="Wang H."/>
            <person name="Ai P."/>
            <person name="Liu Z."/>
            <person name="Yi F."/>
            <person name="Sun M."/>
            <person name="An G."/>
            <person name="Cheng J."/>
            <person name="Zhang Y."/>
            <person name="Shi Q."/>
            <person name="Xie Y."/>
            <person name="Shi X."/>
            <person name="Chang Y."/>
            <person name="Huang F."/>
            <person name="Chen Y."/>
            <person name="Hong S."/>
            <person name="Mi L."/>
            <person name="Sun Q."/>
            <person name="Zhang L."/>
            <person name="Zhou B."/>
            <person name="Peng R."/>
            <person name="Zhang X."/>
            <person name="Liu F."/>
        </authorList>
    </citation>
    <scope>NUCLEOTIDE SEQUENCE [LARGE SCALE GENOMIC DNA]</scope>
    <source>
        <strain evidence="2">cv. PA1801</strain>
    </source>
</reference>
<keyword evidence="1" id="KW-0695">RNA-directed DNA polymerase</keyword>
<accession>A0A5B6WZL6</accession>
<dbReference type="Gene3D" id="3.10.10.10">
    <property type="entry name" value="HIV Type 1 Reverse Transcriptase, subunit A, domain 1"/>
    <property type="match status" value="1"/>
</dbReference>
<keyword evidence="1" id="KW-0808">Transferase</keyword>
<dbReference type="SUPFAM" id="SSF56672">
    <property type="entry name" value="DNA/RNA polymerases"/>
    <property type="match status" value="1"/>
</dbReference>
<dbReference type="PANTHER" id="PTHR15503:SF45">
    <property type="entry name" value="RNA-DIRECTED DNA POLYMERASE HOMOLOG"/>
    <property type="match status" value="1"/>
</dbReference>
<keyword evidence="2" id="KW-1185">Reference proteome</keyword>
<dbReference type="Pfam" id="PF08284">
    <property type="entry name" value="RVP_2"/>
    <property type="match status" value="1"/>
</dbReference>
<dbReference type="PANTHER" id="PTHR15503">
    <property type="entry name" value="LDOC1 RELATED"/>
    <property type="match status" value="1"/>
</dbReference>
<gene>
    <name evidence="1" type="ORF">EPI10_031189</name>
</gene>
<dbReference type="EMBL" id="SMMG02000001">
    <property type="protein sequence ID" value="KAA3487360.1"/>
    <property type="molecule type" value="Genomic_DNA"/>
</dbReference>
<dbReference type="GO" id="GO:0003964">
    <property type="term" value="F:RNA-directed DNA polymerase activity"/>
    <property type="evidence" value="ECO:0007669"/>
    <property type="project" value="UniProtKB-KW"/>
</dbReference>
<comment type="caution">
    <text evidence="1">The sequence shown here is derived from an EMBL/GenBank/DDBJ whole genome shotgun (WGS) entry which is preliminary data.</text>
</comment>
<sequence length="145" mass="17065">MIRSHCFLVDLMLLPFNEFDVILGMDWLTLHDVVFESNESGELPIVISSMSAQWYVRKGCEPFLAYVLNTKVIEIKIELVPVVCEFPDCSQKSCQDYHRFERWSAPVLFVKKKDESMRLCIDYHQLNKVTIKNKYPLPRIDDLFD</sequence>
<evidence type="ECO:0000313" key="2">
    <source>
        <dbReference type="Proteomes" id="UP000325315"/>
    </source>
</evidence>
<dbReference type="OrthoDB" id="1738613at2759"/>
<dbReference type="InterPro" id="IPR043502">
    <property type="entry name" value="DNA/RNA_pol_sf"/>
</dbReference>
<keyword evidence="1" id="KW-0548">Nucleotidyltransferase</keyword>